<dbReference type="PANTHER" id="PTHR35184:SF1">
    <property type="entry name" value="INTEGRAL MEMBRANE PROTEIN"/>
    <property type="match status" value="1"/>
</dbReference>
<evidence type="ECO:0000256" key="1">
    <source>
        <dbReference type="SAM" id="MobiDB-lite"/>
    </source>
</evidence>
<proteinExistence type="predicted"/>
<dbReference type="Pfam" id="PF11309">
    <property type="entry name" value="DUF3112"/>
    <property type="match status" value="1"/>
</dbReference>
<feature type="transmembrane region" description="Helical" evidence="2">
    <location>
        <begin position="139"/>
        <end position="165"/>
    </location>
</feature>
<dbReference type="Proteomes" id="UP001175000">
    <property type="component" value="Unassembled WGS sequence"/>
</dbReference>
<feature type="transmembrane region" description="Helical" evidence="2">
    <location>
        <begin position="32"/>
        <end position="53"/>
    </location>
</feature>
<protein>
    <submittedName>
        <fullName evidence="3">Uncharacterized protein</fullName>
    </submittedName>
</protein>
<keyword evidence="4" id="KW-1185">Reference proteome</keyword>
<keyword evidence="2" id="KW-1133">Transmembrane helix</keyword>
<evidence type="ECO:0000256" key="2">
    <source>
        <dbReference type="SAM" id="Phobius"/>
    </source>
</evidence>
<feature type="transmembrane region" description="Helical" evidence="2">
    <location>
        <begin position="65"/>
        <end position="87"/>
    </location>
</feature>
<evidence type="ECO:0000313" key="4">
    <source>
        <dbReference type="Proteomes" id="UP001175000"/>
    </source>
</evidence>
<accession>A0AA39WRZ3</accession>
<feature type="non-terminal residue" evidence="3">
    <location>
        <position position="1"/>
    </location>
</feature>
<feature type="transmembrane region" description="Helical" evidence="2">
    <location>
        <begin position="177"/>
        <end position="200"/>
    </location>
</feature>
<dbReference type="PANTHER" id="PTHR35184">
    <property type="entry name" value="YALI0C10208P"/>
    <property type="match status" value="1"/>
</dbReference>
<dbReference type="EMBL" id="JAULSU010000004">
    <property type="protein sequence ID" value="KAK0620265.1"/>
    <property type="molecule type" value="Genomic_DNA"/>
</dbReference>
<reference evidence="3" key="1">
    <citation type="submission" date="2023-06" db="EMBL/GenBank/DDBJ databases">
        <title>Genome-scale phylogeny and comparative genomics of the fungal order Sordariales.</title>
        <authorList>
            <consortium name="Lawrence Berkeley National Laboratory"/>
            <person name="Hensen N."/>
            <person name="Bonometti L."/>
            <person name="Westerberg I."/>
            <person name="Brannstrom I.O."/>
            <person name="Guillou S."/>
            <person name="Cros-Aarteil S."/>
            <person name="Calhoun S."/>
            <person name="Haridas S."/>
            <person name="Kuo A."/>
            <person name="Mondo S."/>
            <person name="Pangilinan J."/>
            <person name="Riley R."/>
            <person name="Labutti K."/>
            <person name="Andreopoulos B."/>
            <person name="Lipzen A."/>
            <person name="Chen C."/>
            <person name="Yanf M."/>
            <person name="Daum C."/>
            <person name="Ng V."/>
            <person name="Clum A."/>
            <person name="Steindorff A."/>
            <person name="Ohm R."/>
            <person name="Martin F."/>
            <person name="Silar P."/>
            <person name="Natvig D."/>
            <person name="Lalanne C."/>
            <person name="Gautier V."/>
            <person name="Ament-Velasquez S.L."/>
            <person name="Kruys A."/>
            <person name="Hutchinson M.I."/>
            <person name="Powell A.J."/>
            <person name="Barry K."/>
            <person name="Miller A.N."/>
            <person name="Grigoriev I.V."/>
            <person name="Debuchy R."/>
            <person name="Gladieux P."/>
            <person name="Thoren M.H."/>
            <person name="Johannesson H."/>
        </authorList>
    </citation>
    <scope>NUCLEOTIDE SEQUENCE</scope>
    <source>
        <strain evidence="3">CBS 606.72</strain>
    </source>
</reference>
<keyword evidence="2" id="KW-0472">Membrane</keyword>
<feature type="transmembrane region" description="Helical" evidence="2">
    <location>
        <begin position="220"/>
        <end position="240"/>
    </location>
</feature>
<evidence type="ECO:0000313" key="3">
    <source>
        <dbReference type="EMBL" id="KAK0620265.1"/>
    </source>
</evidence>
<feature type="compositionally biased region" description="Polar residues" evidence="1">
    <location>
        <begin position="330"/>
        <end position="343"/>
    </location>
</feature>
<sequence length="424" mass="47144">MEFFQYFQALSQGSGPYLPQTAQLGGIPTTNLDVPICAVFLALFVGGAAANMTVFQVNRKHGYKFLFSGLLFGFCMARIVALSMRIAWATHPRDVNVGIAAQIFTAAGVLLLFITNLVFAQRIIRAFHPFFGWNRGVTLMFRLLFGSIVAVLIMVITVTVQSFFTLDPDTRQIDRDIQLFCATYLAVLAALPIPLVTLAALIPRRTRIDKFGEGHFRTKFALLILTTTLLGAGAIFRAAIAYNPRPIQDPAWYQSKACYYFFNFGVEILVVYIYALSRFDRRFHVPDGSSAPGHYSCSEFGDSAAAIASSVAEFEKRSPSSYVNVKRSSRASGKSGLSFTSHSYGDGRILQGSPKMPAMPAKIHTPDRRSIGSHARSHKSVYRDASSDSQDPTQEADMEWMARAMRELYGDEDHPELRHSHQYQ</sequence>
<feature type="transmembrane region" description="Helical" evidence="2">
    <location>
        <begin position="99"/>
        <end position="119"/>
    </location>
</feature>
<comment type="caution">
    <text evidence="3">The sequence shown here is derived from an EMBL/GenBank/DDBJ whole genome shotgun (WGS) entry which is preliminary data.</text>
</comment>
<organism evidence="3 4">
    <name type="scientific">Immersiella caudata</name>
    <dbReference type="NCBI Taxonomy" id="314043"/>
    <lineage>
        <taxon>Eukaryota</taxon>
        <taxon>Fungi</taxon>
        <taxon>Dikarya</taxon>
        <taxon>Ascomycota</taxon>
        <taxon>Pezizomycotina</taxon>
        <taxon>Sordariomycetes</taxon>
        <taxon>Sordariomycetidae</taxon>
        <taxon>Sordariales</taxon>
        <taxon>Lasiosphaeriaceae</taxon>
        <taxon>Immersiella</taxon>
    </lineage>
</organism>
<keyword evidence="2" id="KW-0812">Transmembrane</keyword>
<feature type="transmembrane region" description="Helical" evidence="2">
    <location>
        <begin position="260"/>
        <end position="277"/>
    </location>
</feature>
<feature type="region of interest" description="Disordered" evidence="1">
    <location>
        <begin position="323"/>
        <end position="398"/>
    </location>
</feature>
<name>A0AA39WRZ3_9PEZI</name>
<dbReference type="InterPro" id="IPR021460">
    <property type="entry name" value="DUF3112"/>
</dbReference>
<dbReference type="AlphaFoldDB" id="A0AA39WRZ3"/>
<gene>
    <name evidence="3" type="ORF">B0T14DRAFT_480985</name>
</gene>